<dbReference type="SUPFAM" id="SSF56672">
    <property type="entry name" value="DNA/RNA polymerases"/>
    <property type="match status" value="1"/>
</dbReference>
<feature type="compositionally biased region" description="Basic and acidic residues" evidence="1">
    <location>
        <begin position="481"/>
        <end position="496"/>
    </location>
</feature>
<name>A0A388K9T0_CHABU</name>
<dbReference type="Proteomes" id="UP000265515">
    <property type="component" value="Unassembled WGS sequence"/>
</dbReference>
<evidence type="ECO:0000256" key="1">
    <source>
        <dbReference type="SAM" id="MobiDB-lite"/>
    </source>
</evidence>
<evidence type="ECO:0000313" key="4">
    <source>
        <dbReference type="Proteomes" id="UP000265515"/>
    </source>
</evidence>
<reference evidence="3 4" key="1">
    <citation type="journal article" date="2018" name="Cell">
        <title>The Chara Genome: Secondary Complexity and Implications for Plant Terrestrialization.</title>
        <authorList>
            <person name="Nishiyama T."/>
            <person name="Sakayama H."/>
            <person name="Vries J.D."/>
            <person name="Buschmann H."/>
            <person name="Saint-Marcoux D."/>
            <person name="Ullrich K.K."/>
            <person name="Haas F.B."/>
            <person name="Vanderstraeten L."/>
            <person name="Becker D."/>
            <person name="Lang D."/>
            <person name="Vosolsobe S."/>
            <person name="Rombauts S."/>
            <person name="Wilhelmsson P.K.I."/>
            <person name="Janitza P."/>
            <person name="Kern R."/>
            <person name="Heyl A."/>
            <person name="Rumpler F."/>
            <person name="Villalobos L.I.A.C."/>
            <person name="Clay J.M."/>
            <person name="Skokan R."/>
            <person name="Toyoda A."/>
            <person name="Suzuki Y."/>
            <person name="Kagoshima H."/>
            <person name="Schijlen E."/>
            <person name="Tajeshwar N."/>
            <person name="Catarino B."/>
            <person name="Hetherington A.J."/>
            <person name="Saltykova A."/>
            <person name="Bonnot C."/>
            <person name="Breuninger H."/>
            <person name="Symeonidi A."/>
            <person name="Radhakrishnan G.V."/>
            <person name="Van Nieuwerburgh F."/>
            <person name="Deforce D."/>
            <person name="Chang C."/>
            <person name="Karol K.G."/>
            <person name="Hedrich R."/>
            <person name="Ulvskov P."/>
            <person name="Glockner G."/>
            <person name="Delwiche C.F."/>
            <person name="Petrasek J."/>
            <person name="Van de Peer Y."/>
            <person name="Friml J."/>
            <person name="Beilby M."/>
            <person name="Dolan L."/>
            <person name="Kohara Y."/>
            <person name="Sugano S."/>
            <person name="Fujiyama A."/>
            <person name="Delaux P.-M."/>
            <person name="Quint M."/>
            <person name="TheiBen G."/>
            <person name="Hagemann M."/>
            <person name="Harholt J."/>
            <person name="Dunand C."/>
            <person name="Zachgo S."/>
            <person name="Langdale J."/>
            <person name="Maumus F."/>
            <person name="Straeten D.V.D."/>
            <person name="Gould S.B."/>
            <person name="Rensing S.A."/>
        </authorList>
    </citation>
    <scope>NUCLEOTIDE SEQUENCE [LARGE SCALE GENOMIC DNA]</scope>
    <source>
        <strain evidence="3 4">S276</strain>
    </source>
</reference>
<evidence type="ECO:0000313" key="3">
    <source>
        <dbReference type="EMBL" id="GBG66800.1"/>
    </source>
</evidence>
<sequence length="560" mass="63985">MLDVEHSIQLVPDYRIHHQAPYRLSIPEATKLKRQLEELLRIGFIKPNNSPWGAPVLVSCKADETLCLCIDYRGLNRYTVKNSHPMPRFDELFDRLAGNRFFIKIDLRSIYHQIRVAAADQPNTLFGLRFGHYEFTVMSFDLTNAPVTFQRAMNDMFRDILEQYVLVYFDNIMVYSCTLEEHLRHLHDVLDRLRRHSFFAKLSNSHCSRPIRHKLNGVLDVTHRWDAGVRERRWENVVVLSDEVTNCGLQVYTAPWLRGAAGMRGTGGGRSTTLAGKVSVVAVKGGGVRAPQGGMTVQTASQTPTSAHNSRALLSGKDTARRNKALREVLLRDLGGRRANVTRAAECPGKGGEDELEALSHRKSEKQLTKDDLEKIDRYSYVSVGHFLAEYERASRKVWALSEHDKCFVFLVNFTNAEQRDLIRGTDGRLVWDKIQENLEREGFDQYLCHTLREARKRKKTLDSEKTELEKRSNDPVVDISDAKKDGSQKDAEIVRRNHRWSREKKNESGGERKEIQARVRVAATHTCERTLDALSEKGIEDQKILGRSLYNGAANCIRS</sequence>
<gene>
    <name evidence="3" type="ORF">CBR_g68786</name>
</gene>
<feature type="compositionally biased region" description="Polar residues" evidence="1">
    <location>
        <begin position="295"/>
        <end position="309"/>
    </location>
</feature>
<feature type="compositionally biased region" description="Basic and acidic residues" evidence="1">
    <location>
        <begin position="461"/>
        <end position="474"/>
    </location>
</feature>
<dbReference type="InterPro" id="IPR053134">
    <property type="entry name" value="RNA-dir_DNA_polymerase"/>
</dbReference>
<proteinExistence type="predicted"/>
<dbReference type="Gene3D" id="3.30.70.270">
    <property type="match status" value="1"/>
</dbReference>
<protein>
    <recommendedName>
        <fullName evidence="2">Reverse transcriptase domain-containing protein</fullName>
    </recommendedName>
</protein>
<dbReference type="PANTHER" id="PTHR24559">
    <property type="entry name" value="TRANSPOSON TY3-I GAG-POL POLYPROTEIN"/>
    <property type="match status" value="1"/>
</dbReference>
<dbReference type="Gene3D" id="3.10.10.10">
    <property type="entry name" value="HIV Type 1 Reverse Transcriptase, subunit A, domain 1"/>
    <property type="match status" value="1"/>
</dbReference>
<dbReference type="InterPro" id="IPR043502">
    <property type="entry name" value="DNA/RNA_pol_sf"/>
</dbReference>
<dbReference type="InterPro" id="IPR043128">
    <property type="entry name" value="Rev_trsase/Diguanyl_cyclase"/>
</dbReference>
<dbReference type="AlphaFoldDB" id="A0A388K9T0"/>
<feature type="region of interest" description="Disordered" evidence="1">
    <location>
        <begin position="460"/>
        <end position="514"/>
    </location>
</feature>
<dbReference type="Gramene" id="GBG66800">
    <property type="protein sequence ID" value="GBG66800"/>
    <property type="gene ID" value="CBR_g68786"/>
</dbReference>
<dbReference type="CDD" id="cd01647">
    <property type="entry name" value="RT_LTR"/>
    <property type="match status" value="1"/>
</dbReference>
<evidence type="ECO:0000259" key="2">
    <source>
        <dbReference type="Pfam" id="PF00078"/>
    </source>
</evidence>
<comment type="caution">
    <text evidence="3">The sequence shown here is derived from an EMBL/GenBank/DDBJ whole genome shotgun (WGS) entry which is preliminary data.</text>
</comment>
<feature type="region of interest" description="Disordered" evidence="1">
    <location>
        <begin position="292"/>
        <end position="313"/>
    </location>
</feature>
<feature type="domain" description="Reverse transcriptase" evidence="2">
    <location>
        <begin position="67"/>
        <end position="198"/>
    </location>
</feature>
<accession>A0A388K9T0</accession>
<dbReference type="InterPro" id="IPR000477">
    <property type="entry name" value="RT_dom"/>
</dbReference>
<dbReference type="EMBL" id="BFEA01000078">
    <property type="protein sequence ID" value="GBG66800.1"/>
    <property type="molecule type" value="Genomic_DNA"/>
</dbReference>
<feature type="compositionally biased region" description="Basic and acidic residues" evidence="1">
    <location>
        <begin position="504"/>
        <end position="514"/>
    </location>
</feature>
<dbReference type="PANTHER" id="PTHR24559:SF444">
    <property type="entry name" value="REVERSE TRANSCRIPTASE DOMAIN-CONTAINING PROTEIN"/>
    <property type="match status" value="1"/>
</dbReference>
<organism evidence="3 4">
    <name type="scientific">Chara braunii</name>
    <name type="common">Braun's stonewort</name>
    <dbReference type="NCBI Taxonomy" id="69332"/>
    <lineage>
        <taxon>Eukaryota</taxon>
        <taxon>Viridiplantae</taxon>
        <taxon>Streptophyta</taxon>
        <taxon>Charophyceae</taxon>
        <taxon>Charales</taxon>
        <taxon>Characeae</taxon>
        <taxon>Chara</taxon>
    </lineage>
</organism>
<dbReference type="Pfam" id="PF00078">
    <property type="entry name" value="RVT_1"/>
    <property type="match status" value="1"/>
</dbReference>
<keyword evidence="4" id="KW-1185">Reference proteome</keyword>